<evidence type="ECO:0000256" key="4">
    <source>
        <dbReference type="ARBA" id="ARBA00023002"/>
    </source>
</evidence>
<dbReference type="Gene3D" id="1.10.630.10">
    <property type="entry name" value="Cytochrome P450"/>
    <property type="match status" value="1"/>
</dbReference>
<dbReference type="PROSITE" id="PS00086">
    <property type="entry name" value="CYTOCHROME_P450"/>
    <property type="match status" value="1"/>
</dbReference>
<evidence type="ECO:0000313" key="9">
    <source>
        <dbReference type="EMBL" id="RVX68321.1"/>
    </source>
</evidence>
<evidence type="ECO:0000256" key="7">
    <source>
        <dbReference type="RuleBase" id="RU000461"/>
    </source>
</evidence>
<evidence type="ECO:0000256" key="1">
    <source>
        <dbReference type="ARBA" id="ARBA00001971"/>
    </source>
</evidence>
<dbReference type="GO" id="GO:0016705">
    <property type="term" value="F:oxidoreductase activity, acting on paired donors, with incorporation or reduction of molecular oxygen"/>
    <property type="evidence" value="ECO:0007669"/>
    <property type="project" value="InterPro"/>
</dbReference>
<evidence type="ECO:0000313" key="10">
    <source>
        <dbReference type="Proteomes" id="UP000288859"/>
    </source>
</evidence>
<dbReference type="InterPro" id="IPR001128">
    <property type="entry name" value="Cyt_P450"/>
</dbReference>
<keyword evidence="5 6" id="KW-0408">Iron</keyword>
<comment type="caution">
    <text evidence="9">The sequence shown here is derived from an EMBL/GenBank/DDBJ whole genome shotgun (WGS) entry which is preliminary data.</text>
</comment>
<reference evidence="9 10" key="1">
    <citation type="submission" date="2017-03" db="EMBL/GenBank/DDBJ databases">
        <title>Genomes of endolithic fungi from Antarctica.</title>
        <authorList>
            <person name="Coleine C."/>
            <person name="Masonjones S."/>
            <person name="Stajich J.E."/>
        </authorList>
    </citation>
    <scope>NUCLEOTIDE SEQUENCE [LARGE SCALE GENOMIC DNA]</scope>
    <source>
        <strain evidence="9 10">CCFEE 6314</strain>
    </source>
</reference>
<dbReference type="InterPro" id="IPR002401">
    <property type="entry name" value="Cyt_P450_E_grp-I"/>
</dbReference>
<evidence type="ECO:0000256" key="3">
    <source>
        <dbReference type="ARBA" id="ARBA00022723"/>
    </source>
</evidence>
<keyword evidence="8" id="KW-1133">Transmembrane helix</keyword>
<proteinExistence type="inferred from homology"/>
<organism evidence="9 10">
    <name type="scientific">Exophiala mesophila</name>
    <name type="common">Black yeast-like fungus</name>
    <dbReference type="NCBI Taxonomy" id="212818"/>
    <lineage>
        <taxon>Eukaryota</taxon>
        <taxon>Fungi</taxon>
        <taxon>Dikarya</taxon>
        <taxon>Ascomycota</taxon>
        <taxon>Pezizomycotina</taxon>
        <taxon>Eurotiomycetes</taxon>
        <taxon>Chaetothyriomycetidae</taxon>
        <taxon>Chaetothyriales</taxon>
        <taxon>Herpotrichiellaceae</taxon>
        <taxon>Exophiala</taxon>
    </lineage>
</organism>
<feature type="transmembrane region" description="Helical" evidence="8">
    <location>
        <begin position="29"/>
        <end position="48"/>
    </location>
</feature>
<keyword evidence="7" id="KW-0503">Monooxygenase</keyword>
<protein>
    <recommendedName>
        <fullName evidence="11">Cytochrome P450 monooxygenase</fullName>
    </recommendedName>
</protein>
<dbReference type="Pfam" id="PF00067">
    <property type="entry name" value="p450"/>
    <property type="match status" value="1"/>
</dbReference>
<sequence>MSLLSKLKDLQPWEHLASHRFENGDKVKLLALGVIVLLVIKVVVQAIYNTFFHPLAAVPGPSLAKIFESYLVPAQAGLHRAQTLRSLHDKYGSVVRVGTNEVSVSDWTAYRLIYGQKTSSKRPLFYEATKLAGHDNVFTFISKQAHSARRKLQNPAYSLQAVLNNESFIAEKADILIKRMINASDGSKVTEATADVFKYNGLFSLEVILKCAYNRNYGESPEGEALKLLRNMDSSAVGIQIQAALPWLSRSIAKYLPGIAGTSFQSWDVWQEMTTALVEKFQHEELAADTIRQKFMITPMIVNEDSFLGRKITQEELIEEMMALTFAGSGTTSSTLTYLMYSLARDTKTQERLREELYESGESFNELKDLPILNAVIKETMRLYPTIISTLPRVLDQSVVVDKVVLPKGTVAGMQNYVHHRDAKLFPSPDEFLPDRWLKDGEHVKDMNNAITPFSLGPRNCIGQNLARAELYLATSKVFRKLRLTLHESMTEWDMEMEDRFNIAPKGRRCLLNVETLG</sequence>
<dbReference type="EMBL" id="NAJM01000039">
    <property type="protein sequence ID" value="RVX68321.1"/>
    <property type="molecule type" value="Genomic_DNA"/>
</dbReference>
<dbReference type="GO" id="GO:0005506">
    <property type="term" value="F:iron ion binding"/>
    <property type="evidence" value="ECO:0007669"/>
    <property type="project" value="InterPro"/>
</dbReference>
<dbReference type="Proteomes" id="UP000288859">
    <property type="component" value="Unassembled WGS sequence"/>
</dbReference>
<keyword evidence="8" id="KW-0812">Transmembrane</keyword>
<comment type="similarity">
    <text evidence="2 7">Belongs to the cytochrome P450 family.</text>
</comment>
<keyword evidence="4 7" id="KW-0560">Oxidoreductase</keyword>
<evidence type="ECO:0000256" key="8">
    <source>
        <dbReference type="SAM" id="Phobius"/>
    </source>
</evidence>
<dbReference type="PANTHER" id="PTHR24305:SF166">
    <property type="entry name" value="CYTOCHROME P450 12A4, MITOCHONDRIAL-RELATED"/>
    <property type="match status" value="1"/>
</dbReference>
<feature type="binding site" description="axial binding residue" evidence="6">
    <location>
        <position position="461"/>
    </location>
    <ligand>
        <name>heme</name>
        <dbReference type="ChEBI" id="CHEBI:30413"/>
    </ligand>
    <ligandPart>
        <name>Fe</name>
        <dbReference type="ChEBI" id="CHEBI:18248"/>
    </ligandPart>
</feature>
<comment type="cofactor">
    <cofactor evidence="1 6">
        <name>heme</name>
        <dbReference type="ChEBI" id="CHEBI:30413"/>
    </cofactor>
</comment>
<dbReference type="SUPFAM" id="SSF48264">
    <property type="entry name" value="Cytochrome P450"/>
    <property type="match status" value="1"/>
</dbReference>
<keyword evidence="6 7" id="KW-0349">Heme</keyword>
<dbReference type="InterPro" id="IPR017972">
    <property type="entry name" value="Cyt_P450_CS"/>
</dbReference>
<dbReference type="InterPro" id="IPR050121">
    <property type="entry name" value="Cytochrome_P450_monoxygenase"/>
</dbReference>
<dbReference type="PANTHER" id="PTHR24305">
    <property type="entry name" value="CYTOCHROME P450"/>
    <property type="match status" value="1"/>
</dbReference>
<accession>A0A438MX48</accession>
<dbReference type="GO" id="GO:0004497">
    <property type="term" value="F:monooxygenase activity"/>
    <property type="evidence" value="ECO:0007669"/>
    <property type="project" value="UniProtKB-KW"/>
</dbReference>
<dbReference type="OrthoDB" id="4118844at2759"/>
<evidence type="ECO:0008006" key="11">
    <source>
        <dbReference type="Google" id="ProtNLM"/>
    </source>
</evidence>
<dbReference type="GO" id="GO:0020037">
    <property type="term" value="F:heme binding"/>
    <property type="evidence" value="ECO:0007669"/>
    <property type="project" value="InterPro"/>
</dbReference>
<gene>
    <name evidence="9" type="ORF">B0A52_07324</name>
</gene>
<evidence type="ECO:0000256" key="6">
    <source>
        <dbReference type="PIRSR" id="PIRSR602401-1"/>
    </source>
</evidence>
<keyword evidence="3 6" id="KW-0479">Metal-binding</keyword>
<dbReference type="PRINTS" id="PR00385">
    <property type="entry name" value="P450"/>
</dbReference>
<dbReference type="AlphaFoldDB" id="A0A438MX48"/>
<dbReference type="VEuPathDB" id="FungiDB:PV10_02208"/>
<dbReference type="InterPro" id="IPR036396">
    <property type="entry name" value="Cyt_P450_sf"/>
</dbReference>
<evidence type="ECO:0000256" key="5">
    <source>
        <dbReference type="ARBA" id="ARBA00023004"/>
    </source>
</evidence>
<dbReference type="PRINTS" id="PR00463">
    <property type="entry name" value="EP450I"/>
</dbReference>
<evidence type="ECO:0000256" key="2">
    <source>
        <dbReference type="ARBA" id="ARBA00010617"/>
    </source>
</evidence>
<keyword evidence="8" id="KW-0472">Membrane</keyword>
<name>A0A438MX48_EXOME</name>